<feature type="domain" description="HTH araC/xylS-type" evidence="4">
    <location>
        <begin position="197"/>
        <end position="298"/>
    </location>
</feature>
<sequence length="300" mass="34523">MQPYRVKTITEFLQLRGLPKALHPLISVINISSITEVPKGPSLLVPDFYMIALKKGFSGLIKVKYGQQDFDFDEGVLSFMAPGQLIGFELDGPIGEHPSGWMLLVHPDFLWNTSLAKKIRQYKFFDYAVNEALFLSEKEEVTVNQIITNIEQEYQGNIDQFSHNIIIGHLESLFNYSERFYQRQFLTRRMSNHQLLGQLEDILQAYFEKEMGFPTVAYIAESLHVSPDYLSSMLKALTGLNTQQHIHQKLIEKAKEQLSTTTLSVSEIAYQLGFEHPQSFSKLFKTKTNLSPVEFRRSFQ</sequence>
<name>A0A1G8BV52_CHIFI</name>
<dbReference type="Gene3D" id="1.10.10.60">
    <property type="entry name" value="Homeodomain-like"/>
    <property type="match status" value="2"/>
</dbReference>
<dbReference type="AlphaFoldDB" id="A0A1G8BV52"/>
<keyword evidence="1" id="KW-0805">Transcription regulation</keyword>
<dbReference type="InterPro" id="IPR018060">
    <property type="entry name" value="HTH_AraC"/>
</dbReference>
<organism evidence="5 6">
    <name type="scientific">Chitinophaga filiformis</name>
    <name type="common">Myxococcus filiformis</name>
    <name type="synonym">Flexibacter filiformis</name>
    <dbReference type="NCBI Taxonomy" id="104663"/>
    <lineage>
        <taxon>Bacteria</taxon>
        <taxon>Pseudomonadati</taxon>
        <taxon>Bacteroidota</taxon>
        <taxon>Chitinophagia</taxon>
        <taxon>Chitinophagales</taxon>
        <taxon>Chitinophagaceae</taxon>
        <taxon>Chitinophaga</taxon>
    </lineage>
</organism>
<dbReference type="Pfam" id="PF12833">
    <property type="entry name" value="HTH_18"/>
    <property type="match status" value="1"/>
</dbReference>
<evidence type="ECO:0000313" key="6">
    <source>
        <dbReference type="Proteomes" id="UP000199045"/>
    </source>
</evidence>
<dbReference type="GO" id="GO:0003700">
    <property type="term" value="F:DNA-binding transcription factor activity"/>
    <property type="evidence" value="ECO:0007669"/>
    <property type="project" value="InterPro"/>
</dbReference>
<dbReference type="RefSeq" id="WP_089837913.1">
    <property type="nucleotide sequence ID" value="NZ_FNBN01000011.1"/>
</dbReference>
<dbReference type="InterPro" id="IPR009057">
    <property type="entry name" value="Homeodomain-like_sf"/>
</dbReference>
<evidence type="ECO:0000313" key="5">
    <source>
        <dbReference type="EMBL" id="SDH37052.1"/>
    </source>
</evidence>
<proteinExistence type="predicted"/>
<dbReference type="SMART" id="SM00342">
    <property type="entry name" value="HTH_ARAC"/>
    <property type="match status" value="1"/>
</dbReference>
<dbReference type="PRINTS" id="PR00032">
    <property type="entry name" value="HTHARAC"/>
</dbReference>
<dbReference type="PROSITE" id="PS01124">
    <property type="entry name" value="HTH_ARAC_FAMILY_2"/>
    <property type="match status" value="1"/>
</dbReference>
<protein>
    <submittedName>
        <fullName evidence="5">AraC-type DNA-binding protein</fullName>
    </submittedName>
</protein>
<dbReference type="Proteomes" id="UP000199045">
    <property type="component" value="Unassembled WGS sequence"/>
</dbReference>
<dbReference type="InterPro" id="IPR020449">
    <property type="entry name" value="Tscrpt_reg_AraC-type_HTH"/>
</dbReference>
<dbReference type="STRING" id="104663.SAMN04488121_111170"/>
<evidence type="ECO:0000259" key="4">
    <source>
        <dbReference type="PROSITE" id="PS01124"/>
    </source>
</evidence>
<keyword evidence="2 5" id="KW-0238">DNA-binding</keyword>
<evidence type="ECO:0000256" key="3">
    <source>
        <dbReference type="ARBA" id="ARBA00023163"/>
    </source>
</evidence>
<dbReference type="SUPFAM" id="SSF46689">
    <property type="entry name" value="Homeodomain-like"/>
    <property type="match status" value="1"/>
</dbReference>
<dbReference type="EMBL" id="FNBN01000011">
    <property type="protein sequence ID" value="SDH37052.1"/>
    <property type="molecule type" value="Genomic_DNA"/>
</dbReference>
<reference evidence="5 6" key="1">
    <citation type="submission" date="2016-10" db="EMBL/GenBank/DDBJ databases">
        <authorList>
            <person name="de Groot N.N."/>
        </authorList>
    </citation>
    <scope>NUCLEOTIDE SEQUENCE [LARGE SCALE GENOMIC DNA]</scope>
    <source>
        <strain evidence="5 6">DSM 527</strain>
    </source>
</reference>
<dbReference type="PANTHER" id="PTHR43280:SF32">
    <property type="entry name" value="TRANSCRIPTIONAL REGULATORY PROTEIN"/>
    <property type="match status" value="1"/>
</dbReference>
<evidence type="ECO:0000256" key="2">
    <source>
        <dbReference type="ARBA" id="ARBA00023125"/>
    </source>
</evidence>
<keyword evidence="3" id="KW-0804">Transcription</keyword>
<accession>A0A1G8BV52</accession>
<evidence type="ECO:0000256" key="1">
    <source>
        <dbReference type="ARBA" id="ARBA00023015"/>
    </source>
</evidence>
<dbReference type="GO" id="GO:0043565">
    <property type="term" value="F:sequence-specific DNA binding"/>
    <property type="evidence" value="ECO:0007669"/>
    <property type="project" value="InterPro"/>
</dbReference>
<dbReference type="OrthoDB" id="9816214at2"/>
<dbReference type="PANTHER" id="PTHR43280">
    <property type="entry name" value="ARAC-FAMILY TRANSCRIPTIONAL REGULATOR"/>
    <property type="match status" value="1"/>
</dbReference>
<gene>
    <name evidence="5" type="ORF">SAMN04488121_111170</name>
</gene>